<dbReference type="EMBL" id="JANPWB010000005">
    <property type="protein sequence ID" value="KAJ1185227.1"/>
    <property type="molecule type" value="Genomic_DNA"/>
</dbReference>
<evidence type="ECO:0000256" key="1">
    <source>
        <dbReference type="SAM" id="MobiDB-lite"/>
    </source>
</evidence>
<dbReference type="Proteomes" id="UP001066276">
    <property type="component" value="Chromosome 3_1"/>
</dbReference>
<dbReference type="AlphaFoldDB" id="A0AAV7U829"/>
<feature type="compositionally biased region" description="Basic and acidic residues" evidence="1">
    <location>
        <begin position="93"/>
        <end position="102"/>
    </location>
</feature>
<feature type="region of interest" description="Disordered" evidence="1">
    <location>
        <begin position="70"/>
        <end position="103"/>
    </location>
</feature>
<organism evidence="2 3">
    <name type="scientific">Pleurodeles waltl</name>
    <name type="common">Iberian ribbed newt</name>
    <dbReference type="NCBI Taxonomy" id="8319"/>
    <lineage>
        <taxon>Eukaryota</taxon>
        <taxon>Metazoa</taxon>
        <taxon>Chordata</taxon>
        <taxon>Craniata</taxon>
        <taxon>Vertebrata</taxon>
        <taxon>Euteleostomi</taxon>
        <taxon>Amphibia</taxon>
        <taxon>Batrachia</taxon>
        <taxon>Caudata</taxon>
        <taxon>Salamandroidea</taxon>
        <taxon>Salamandridae</taxon>
        <taxon>Pleurodelinae</taxon>
        <taxon>Pleurodeles</taxon>
    </lineage>
</organism>
<accession>A0AAV7U829</accession>
<protein>
    <submittedName>
        <fullName evidence="2">Uncharacterized protein</fullName>
    </submittedName>
</protein>
<feature type="region of interest" description="Disordered" evidence="1">
    <location>
        <begin position="35"/>
        <end position="55"/>
    </location>
</feature>
<feature type="region of interest" description="Disordered" evidence="1">
    <location>
        <begin position="157"/>
        <end position="198"/>
    </location>
</feature>
<reference evidence="2" key="1">
    <citation type="journal article" date="2022" name="bioRxiv">
        <title>Sequencing and chromosome-scale assembly of the giantPleurodeles waltlgenome.</title>
        <authorList>
            <person name="Brown T."/>
            <person name="Elewa A."/>
            <person name="Iarovenko S."/>
            <person name="Subramanian E."/>
            <person name="Araus A.J."/>
            <person name="Petzold A."/>
            <person name="Susuki M."/>
            <person name="Suzuki K.-i.T."/>
            <person name="Hayashi T."/>
            <person name="Toyoda A."/>
            <person name="Oliveira C."/>
            <person name="Osipova E."/>
            <person name="Leigh N.D."/>
            <person name="Simon A."/>
            <person name="Yun M.H."/>
        </authorList>
    </citation>
    <scope>NUCLEOTIDE SEQUENCE</scope>
    <source>
        <strain evidence="2">20211129_DDA</strain>
        <tissue evidence="2">Liver</tissue>
    </source>
</reference>
<sequence>MGNRERTFAPCPGSIKKDVLEGKAADVWHRGSWRLAVEKEEDQEDGATSQTEDPTRNLLAAWIHETAAREEPQLRQRLSKKKRREQRQYHYTCRKEPFHPPDDTPTAVLTAAGSFRQAQREDPILKHAWQHALVFLTVLEGKAADVWHRESWRLAVEKEEDQEDGTTSRTEDPTGNLPAAWIHEPAAREAPSADSGHA</sequence>
<evidence type="ECO:0000313" key="3">
    <source>
        <dbReference type="Proteomes" id="UP001066276"/>
    </source>
</evidence>
<comment type="caution">
    <text evidence="2">The sequence shown here is derived from an EMBL/GenBank/DDBJ whole genome shotgun (WGS) entry which is preliminary data.</text>
</comment>
<name>A0AAV7U829_PLEWA</name>
<keyword evidence="3" id="KW-1185">Reference proteome</keyword>
<proteinExistence type="predicted"/>
<evidence type="ECO:0000313" key="2">
    <source>
        <dbReference type="EMBL" id="KAJ1185227.1"/>
    </source>
</evidence>
<gene>
    <name evidence="2" type="ORF">NDU88_002021</name>
</gene>